<evidence type="ECO:0000259" key="2">
    <source>
        <dbReference type="Pfam" id="PF06812"/>
    </source>
</evidence>
<feature type="non-terminal residue" evidence="3">
    <location>
        <position position="1"/>
    </location>
</feature>
<dbReference type="Pfam" id="PF16989">
    <property type="entry name" value="T6SS_VasJ"/>
    <property type="match status" value="1"/>
</dbReference>
<dbReference type="AlphaFoldDB" id="A0A1Q4NTI6"/>
<dbReference type="Pfam" id="PF06812">
    <property type="entry name" value="ImpA_N"/>
    <property type="match status" value="1"/>
</dbReference>
<dbReference type="InterPro" id="IPR017739">
    <property type="entry name" value="T6SS-assoc_VCA0119"/>
</dbReference>
<gene>
    <name evidence="3" type="ORF">BHU62_23850</name>
</gene>
<accession>A0A1Q4NTI6</accession>
<dbReference type="EMBL" id="MJAO01000055">
    <property type="protein sequence ID" value="OKB64201.1"/>
    <property type="molecule type" value="Genomic_DNA"/>
</dbReference>
<protein>
    <submittedName>
        <fullName evidence="3">Type VI secretion system ImpA domain-containing protein</fullName>
    </submittedName>
</protein>
<proteinExistence type="predicted"/>
<evidence type="ECO:0000256" key="1">
    <source>
        <dbReference type="SAM" id="MobiDB-lite"/>
    </source>
</evidence>
<dbReference type="NCBIfam" id="TIGR03362">
    <property type="entry name" value="VI_chp_7"/>
    <property type="match status" value="1"/>
</dbReference>
<comment type="caution">
    <text evidence="3">The sequence shown here is derived from an EMBL/GenBank/DDBJ whole genome shotgun (WGS) entry which is preliminary data.</text>
</comment>
<feature type="compositionally biased region" description="Polar residues" evidence="1">
    <location>
        <begin position="121"/>
        <end position="133"/>
    </location>
</feature>
<organism evidence="3 4">
    <name type="scientific">Serratia marcescens</name>
    <dbReference type="NCBI Taxonomy" id="615"/>
    <lineage>
        <taxon>Bacteria</taxon>
        <taxon>Pseudomonadati</taxon>
        <taxon>Pseudomonadota</taxon>
        <taxon>Gammaproteobacteria</taxon>
        <taxon>Enterobacterales</taxon>
        <taxon>Yersiniaceae</taxon>
        <taxon>Serratia</taxon>
    </lineage>
</organism>
<dbReference type="RefSeq" id="WP_073534940.1">
    <property type="nucleotide sequence ID" value="NZ_MJAO01000055.1"/>
</dbReference>
<reference evidence="3 4" key="1">
    <citation type="submission" date="2016-09" db="EMBL/GenBank/DDBJ databases">
        <title>Serratia marcescens MSU-97 and epiphytic antimycotic-producing bacteria.</title>
        <authorList>
            <person name="Matilla M.A."/>
        </authorList>
    </citation>
    <scope>NUCLEOTIDE SEQUENCE [LARGE SCALE GENOMIC DNA]</scope>
    <source>
        <strain evidence="3 4">MSU-97</strain>
    </source>
</reference>
<name>A0A1Q4NTI6_SERMA</name>
<sequence length="447" mass="49370">IRVATYYCWAKLHREGEQGLAEGLELLAGLIERFGAQLHPQRDRSRKAALEWLAGSRMTDSLSLYPEVVREEAERTTGALLLIAQLTENEPDGIRPELNVLYGALESRLQKAGGVDAVVPQNASTSETPSTAGHSDAPPIGRITSGQDLLAQARTLTEYLREQPDGWLSAHHLMKSLRHDTLRSIPAPDAQGRTRIEPPRADQRALLKRLYLQQSWAEMLETADSTFSRGANHLWLDLQWYIHQALTKSGQDTLADIIAADLKGLLTRLSGLETLAFSDGTPFADEVTLNWIKQDVLDPMGGWGNDTPSAQMAAGNDDILTLEPEAVTLADSEGLDAALVWLQNRPGITTARQQWLLRLLMGRLAEQYGKNELAVHLFAELGERAGEVRLSDWEPDLLFEVWARHLKLLRIKAGRSEADKARLTPVMDTLLAELIAVDPARAAVLCG</sequence>
<evidence type="ECO:0000313" key="4">
    <source>
        <dbReference type="Proteomes" id="UP000185770"/>
    </source>
</evidence>
<feature type="region of interest" description="Disordered" evidence="1">
    <location>
        <begin position="121"/>
        <end position="143"/>
    </location>
</feature>
<dbReference type="OrthoDB" id="1522895at2"/>
<dbReference type="PANTHER" id="PTHR37024">
    <property type="entry name" value="TYPE VI SECRETION SYSTEM DUF2094 AND IMPA-RELATED DOMAIN PROTEIN"/>
    <property type="match status" value="1"/>
</dbReference>
<dbReference type="InterPro" id="IPR010657">
    <property type="entry name" value="ImpA_N"/>
</dbReference>
<feature type="domain" description="ImpA N-terminal" evidence="2">
    <location>
        <begin position="1"/>
        <end position="54"/>
    </location>
</feature>
<dbReference type="PANTHER" id="PTHR37024:SF5">
    <property type="entry name" value="IMPA N-TERMINAL DOMAIN-CONTAINING PROTEIN"/>
    <property type="match status" value="1"/>
</dbReference>
<evidence type="ECO:0000313" key="3">
    <source>
        <dbReference type="EMBL" id="OKB64201.1"/>
    </source>
</evidence>
<dbReference type="Proteomes" id="UP000185770">
    <property type="component" value="Unassembled WGS sequence"/>
</dbReference>